<dbReference type="RefSeq" id="WP_115219122.1">
    <property type="nucleotide sequence ID" value="NZ_UHIA01000004.1"/>
</dbReference>
<evidence type="ECO:0000256" key="1">
    <source>
        <dbReference type="SAM" id="SignalP"/>
    </source>
</evidence>
<accession>A0A380N1V7</accession>
<evidence type="ECO:0000313" key="3">
    <source>
        <dbReference type="Proteomes" id="UP000254575"/>
    </source>
</evidence>
<proteinExistence type="predicted"/>
<protein>
    <recommendedName>
        <fullName evidence="4">Porin</fullName>
    </recommendedName>
</protein>
<dbReference type="OrthoDB" id="6646492at2"/>
<evidence type="ECO:0008006" key="4">
    <source>
        <dbReference type="Google" id="ProtNLM"/>
    </source>
</evidence>
<organism evidence="2 3">
    <name type="scientific">Suttonella indologenes</name>
    <dbReference type="NCBI Taxonomy" id="13276"/>
    <lineage>
        <taxon>Bacteria</taxon>
        <taxon>Pseudomonadati</taxon>
        <taxon>Pseudomonadota</taxon>
        <taxon>Gammaproteobacteria</taxon>
        <taxon>Cardiobacteriales</taxon>
        <taxon>Cardiobacteriaceae</taxon>
        <taxon>Suttonella</taxon>
    </lineage>
</organism>
<evidence type="ECO:0000313" key="2">
    <source>
        <dbReference type="EMBL" id="SUO98276.1"/>
    </source>
</evidence>
<gene>
    <name evidence="2" type="ORF">NCTC10717_02018</name>
</gene>
<keyword evidence="3" id="KW-1185">Reference proteome</keyword>
<dbReference type="AlphaFoldDB" id="A0A380N1V7"/>
<keyword evidence="1" id="KW-0732">Signal</keyword>
<feature type="chain" id="PRO_5016805505" description="Porin" evidence="1">
    <location>
        <begin position="18"/>
        <end position="318"/>
    </location>
</feature>
<dbReference type="EMBL" id="UHIA01000004">
    <property type="protein sequence ID" value="SUO98276.1"/>
    <property type="molecule type" value="Genomic_DNA"/>
</dbReference>
<dbReference type="Proteomes" id="UP000254575">
    <property type="component" value="Unassembled WGS sequence"/>
</dbReference>
<feature type="signal peptide" evidence="1">
    <location>
        <begin position="1"/>
        <end position="17"/>
    </location>
</feature>
<sequence>MMAYVRVLGLSLTVAAAAQVWGQAVNDNWLDSSHSAVQDTLQHTADGINSWFGPTEDGDARVKLRVMLDNRWNEYDGYSLRPRVRGSVRLPALENRLSVEFGDERLEYEQRNPNDIMAESRHLRDARRFNFNETRRDNSSLGLNWSAPSKDKGFDADLGVGIRSGGDIYARAKMNKTWYHRNDWQTFGEVFYRYGLKSKHYVRGNWDFSHVPASGIILSNQLHIDYRHSDDEEGWGWGNSLSRKHMTGQNTWFNYGVYAGGSFEDNHAKLNTYGPFAGLRMNVYRNWFFVQPEITYYNDKKQDRDHHLGAMLRLEAQF</sequence>
<reference evidence="2 3" key="1">
    <citation type="submission" date="2018-06" db="EMBL/GenBank/DDBJ databases">
        <authorList>
            <consortium name="Pathogen Informatics"/>
            <person name="Doyle S."/>
        </authorList>
    </citation>
    <scope>NUCLEOTIDE SEQUENCE [LARGE SCALE GENOMIC DNA]</scope>
    <source>
        <strain evidence="2 3">NCTC10717</strain>
    </source>
</reference>
<name>A0A380N1V7_9GAMM</name>